<evidence type="ECO:0000313" key="2">
    <source>
        <dbReference type="EMBL" id="CAF4616149.1"/>
    </source>
</evidence>
<dbReference type="EMBL" id="CAJNYD010002097">
    <property type="protein sequence ID" value="CAF3391882.1"/>
    <property type="molecule type" value="Genomic_DNA"/>
</dbReference>
<accession>A0A817ZG79</accession>
<dbReference type="Proteomes" id="UP000663833">
    <property type="component" value="Unassembled WGS sequence"/>
</dbReference>
<protein>
    <submittedName>
        <fullName evidence="1">Uncharacterized protein</fullName>
    </submittedName>
</protein>
<dbReference type="EMBL" id="CAJOBO010013795">
    <property type="protein sequence ID" value="CAF4616149.1"/>
    <property type="molecule type" value="Genomic_DNA"/>
</dbReference>
<sequence length="78" mass="8742">FEPEAVAIEHSIEGYELEVVAISVGEVDFEVVEDQLGAVKVQLEAVTIEHSVGEDELEAVEVQLETRLLNRRSNFKIF</sequence>
<dbReference type="AlphaFoldDB" id="A0A817ZG79"/>
<proteinExistence type="predicted"/>
<dbReference type="Proteomes" id="UP000663851">
    <property type="component" value="Unassembled WGS sequence"/>
</dbReference>
<comment type="caution">
    <text evidence="1">The sequence shown here is derived from an EMBL/GenBank/DDBJ whole genome shotgun (WGS) entry which is preliminary data.</text>
</comment>
<feature type="non-terminal residue" evidence="1">
    <location>
        <position position="1"/>
    </location>
</feature>
<organism evidence="1 3">
    <name type="scientific">Rotaria socialis</name>
    <dbReference type="NCBI Taxonomy" id="392032"/>
    <lineage>
        <taxon>Eukaryota</taxon>
        <taxon>Metazoa</taxon>
        <taxon>Spiralia</taxon>
        <taxon>Gnathifera</taxon>
        <taxon>Rotifera</taxon>
        <taxon>Eurotatoria</taxon>
        <taxon>Bdelloidea</taxon>
        <taxon>Philodinida</taxon>
        <taxon>Philodinidae</taxon>
        <taxon>Rotaria</taxon>
    </lineage>
</organism>
<name>A0A817ZG79_9BILA</name>
<evidence type="ECO:0000313" key="1">
    <source>
        <dbReference type="EMBL" id="CAF3391882.1"/>
    </source>
</evidence>
<reference evidence="1" key="1">
    <citation type="submission" date="2021-02" db="EMBL/GenBank/DDBJ databases">
        <authorList>
            <person name="Nowell W R."/>
        </authorList>
    </citation>
    <scope>NUCLEOTIDE SEQUENCE</scope>
</reference>
<gene>
    <name evidence="2" type="ORF">HFQ381_LOCUS34192</name>
    <name evidence="1" type="ORF">LUA448_LOCUS16743</name>
</gene>
<evidence type="ECO:0000313" key="3">
    <source>
        <dbReference type="Proteomes" id="UP000663833"/>
    </source>
</evidence>